<name>A0A0S2W553_9FIRM</name>
<dbReference type="eggNOG" id="ENOG5032RXH">
    <property type="taxonomic scope" value="Bacteria"/>
</dbReference>
<keyword evidence="1" id="KW-0812">Transmembrane</keyword>
<gene>
    <name evidence="2" type="ORF">IB211_02111c</name>
</gene>
<dbReference type="AlphaFoldDB" id="A0A0S2W553"/>
<evidence type="ECO:0000313" key="3">
    <source>
        <dbReference type="Proteomes" id="UP000064844"/>
    </source>
</evidence>
<dbReference type="InterPro" id="IPR025480">
    <property type="entry name" value="DUF4330"/>
</dbReference>
<protein>
    <recommendedName>
        <fullName evidence="4">DUF4330 domain-containing protein</fullName>
    </recommendedName>
</protein>
<dbReference type="STRING" id="1297617.IB211_02111c"/>
<organism evidence="2 3">
    <name type="scientific">Intestinimonas butyriciproducens</name>
    <dbReference type="NCBI Taxonomy" id="1297617"/>
    <lineage>
        <taxon>Bacteria</taxon>
        <taxon>Bacillati</taxon>
        <taxon>Bacillota</taxon>
        <taxon>Clostridia</taxon>
        <taxon>Eubacteriales</taxon>
        <taxon>Intestinimonas</taxon>
    </lineage>
</organism>
<proteinExistence type="predicted"/>
<dbReference type="Proteomes" id="UP000064844">
    <property type="component" value="Chromosome"/>
</dbReference>
<dbReference type="RefSeq" id="WP_207742847.1">
    <property type="nucleotide sequence ID" value="NZ_CALICV010000029.1"/>
</dbReference>
<dbReference type="Pfam" id="PF14221">
    <property type="entry name" value="DUF4330"/>
    <property type="match status" value="1"/>
</dbReference>
<keyword evidence="3" id="KW-1185">Reference proteome</keyword>
<evidence type="ECO:0000256" key="1">
    <source>
        <dbReference type="SAM" id="Phobius"/>
    </source>
</evidence>
<sequence length="176" mass="18817">MKVVDEKGKLFGKLNIIDLLVIVLLLVAVVLVVFKVLAKDGAVGAQHTVLTYTVEVKGVDPEVYEGIKAYVPGENGTGDQLMANGSMVDAWVISVTDAPHDDGLTMTDVNGNKLTFPVNDDTLDLTFTIKANVVNNVINEVGTQEVRIGKTHIVKTVHFELNNGVITTCTAETPAA</sequence>
<dbReference type="KEGG" id="ibu:IB211_02111c"/>
<reference evidence="3" key="2">
    <citation type="submission" date="2015-04" db="EMBL/GenBank/DDBJ databases">
        <title>A butyrogenic pathway from the amino acid lysine in a human gut commensal.</title>
        <authorList>
            <person name="de Vos W.M."/>
            <person name="Bui N.T.P."/>
            <person name="Plugge C.M."/>
            <person name="Ritari J."/>
        </authorList>
    </citation>
    <scope>NUCLEOTIDE SEQUENCE [LARGE SCALE GENOMIC DNA]</scope>
    <source>
        <strain evidence="3">AF211</strain>
    </source>
</reference>
<dbReference type="EMBL" id="CP011307">
    <property type="protein sequence ID" value="ALP94502.1"/>
    <property type="molecule type" value="Genomic_DNA"/>
</dbReference>
<accession>A0A0S2W553</accession>
<evidence type="ECO:0000313" key="2">
    <source>
        <dbReference type="EMBL" id="ALP94502.1"/>
    </source>
</evidence>
<feature type="transmembrane region" description="Helical" evidence="1">
    <location>
        <begin position="16"/>
        <end position="38"/>
    </location>
</feature>
<evidence type="ECO:0008006" key="4">
    <source>
        <dbReference type="Google" id="ProtNLM"/>
    </source>
</evidence>
<reference evidence="2 3" key="1">
    <citation type="journal article" date="2015" name="Nat. Commun.">
        <title>Production of butyrate from lysine and the Amadori product fructoselysine by a human gut commensal.</title>
        <authorList>
            <person name="Bui T.P."/>
            <person name="Ritari J."/>
            <person name="Boeren S."/>
            <person name="de Waard P."/>
            <person name="Plugge C.M."/>
            <person name="de Vos W.M."/>
        </authorList>
    </citation>
    <scope>NUCLEOTIDE SEQUENCE [LARGE SCALE GENOMIC DNA]</scope>
    <source>
        <strain evidence="2 3">AF211</strain>
    </source>
</reference>
<keyword evidence="1" id="KW-0472">Membrane</keyword>
<keyword evidence="1" id="KW-1133">Transmembrane helix</keyword>